<keyword evidence="2" id="KW-0547">Nucleotide-binding</keyword>
<dbReference type="GO" id="GO:0003724">
    <property type="term" value="F:RNA helicase activity"/>
    <property type="evidence" value="ECO:0007669"/>
    <property type="project" value="UniProtKB-EC"/>
</dbReference>
<dbReference type="CDD" id="cd18787">
    <property type="entry name" value="SF2_C_DEAD"/>
    <property type="match status" value="1"/>
</dbReference>
<dbReference type="GO" id="GO:0016787">
    <property type="term" value="F:hydrolase activity"/>
    <property type="evidence" value="ECO:0007669"/>
    <property type="project" value="UniProtKB-KW"/>
</dbReference>
<keyword evidence="3" id="KW-0378">Hydrolase</keyword>
<comment type="caution">
    <text evidence="9">The sequence shown here is derived from an EMBL/GenBank/DDBJ whole genome shotgun (WGS) entry which is preliminary data.</text>
</comment>
<dbReference type="GO" id="GO:0005524">
    <property type="term" value="F:ATP binding"/>
    <property type="evidence" value="ECO:0007669"/>
    <property type="project" value="UniProtKB-KW"/>
</dbReference>
<keyword evidence="4 9" id="KW-0347">Helicase</keyword>
<dbReference type="SUPFAM" id="SSF52540">
    <property type="entry name" value="P-loop containing nucleoside triphosphate hydrolases"/>
    <property type="match status" value="1"/>
</dbReference>
<dbReference type="Pfam" id="PF00271">
    <property type="entry name" value="Helicase_C"/>
    <property type="match status" value="1"/>
</dbReference>
<evidence type="ECO:0000259" key="8">
    <source>
        <dbReference type="PROSITE" id="PS51194"/>
    </source>
</evidence>
<keyword evidence="5" id="KW-0067">ATP-binding</keyword>
<dbReference type="EC" id="3.6.4.13" evidence="1"/>
<feature type="domain" description="Helicase C-terminal" evidence="8">
    <location>
        <begin position="92"/>
        <end position="246"/>
    </location>
</feature>
<evidence type="ECO:0000256" key="6">
    <source>
        <dbReference type="ARBA" id="ARBA00022884"/>
    </source>
</evidence>
<reference evidence="9" key="1">
    <citation type="submission" date="2023-02" db="EMBL/GenBank/DDBJ databases">
        <title>Genome of toxic invasive species Heracleum sosnowskyi carries increased number of genes despite the absence of recent whole-genome duplications.</title>
        <authorList>
            <person name="Schelkunov M."/>
            <person name="Shtratnikova V."/>
            <person name="Makarenko M."/>
            <person name="Klepikova A."/>
            <person name="Omelchenko D."/>
            <person name="Novikova G."/>
            <person name="Obukhova E."/>
            <person name="Bogdanov V."/>
            <person name="Penin A."/>
            <person name="Logacheva M."/>
        </authorList>
    </citation>
    <scope>NUCLEOTIDE SEQUENCE</scope>
    <source>
        <strain evidence="9">Hsosn_3</strain>
        <tissue evidence="9">Leaf</tissue>
    </source>
</reference>
<dbReference type="PANTHER" id="PTHR47958">
    <property type="entry name" value="ATP-DEPENDENT RNA HELICASE DBP3"/>
    <property type="match status" value="1"/>
</dbReference>
<name>A0AAD8IWP4_9APIA</name>
<evidence type="ECO:0000256" key="2">
    <source>
        <dbReference type="ARBA" id="ARBA00022741"/>
    </source>
</evidence>
<dbReference type="EMBL" id="JAUIZM010000003">
    <property type="protein sequence ID" value="KAK1392216.1"/>
    <property type="molecule type" value="Genomic_DNA"/>
</dbReference>
<dbReference type="Gene3D" id="3.40.50.300">
    <property type="entry name" value="P-loop containing nucleotide triphosphate hydrolases"/>
    <property type="match status" value="2"/>
</dbReference>
<dbReference type="InterPro" id="IPR011545">
    <property type="entry name" value="DEAD/DEAH_box_helicase_dom"/>
</dbReference>
<evidence type="ECO:0000256" key="3">
    <source>
        <dbReference type="ARBA" id="ARBA00022801"/>
    </source>
</evidence>
<reference evidence="9" key="2">
    <citation type="submission" date="2023-05" db="EMBL/GenBank/DDBJ databases">
        <authorList>
            <person name="Schelkunov M.I."/>
        </authorList>
    </citation>
    <scope>NUCLEOTIDE SEQUENCE</scope>
    <source>
        <strain evidence="9">Hsosn_3</strain>
        <tissue evidence="9">Leaf</tissue>
    </source>
</reference>
<feature type="domain" description="Helicase ATP-binding" evidence="7">
    <location>
        <begin position="1"/>
        <end position="63"/>
    </location>
</feature>
<sequence length="257" mass="29577">MNAMTILVFDEADHMLAEAGFKQDSERIIKGLRPNCQVLLFSATFNTTLKEFARQISGNECNHLFVKKEELSLDSVKQYKVYCPDEVSKIMVIKDKILEMAQIIIFVRTRNSASMLHRSLVEYGYQVTTIQGAFKQEYRDTIVKEFKEGLTQVLISTDLLARGFDQPQVNLVVNYDLPLQYDPWNKKREPDYEVYLHRIGRAGRFGRKGAVFNLLCNDRDNMLMTKIENYFNSPVAEVASWESDGDFEEALKSAGLM</sequence>
<dbReference type="InterPro" id="IPR001650">
    <property type="entry name" value="Helicase_C-like"/>
</dbReference>
<keyword evidence="6" id="KW-0694">RNA-binding</keyword>
<proteinExistence type="predicted"/>
<dbReference type="SMART" id="SM00490">
    <property type="entry name" value="HELICc"/>
    <property type="match status" value="1"/>
</dbReference>
<dbReference type="PROSITE" id="PS51194">
    <property type="entry name" value="HELICASE_CTER"/>
    <property type="match status" value="1"/>
</dbReference>
<accession>A0AAD8IWP4</accession>
<dbReference type="AlphaFoldDB" id="A0AAD8IWP4"/>
<keyword evidence="10" id="KW-1185">Reference proteome</keyword>
<evidence type="ECO:0000256" key="5">
    <source>
        <dbReference type="ARBA" id="ARBA00022840"/>
    </source>
</evidence>
<dbReference type="PROSITE" id="PS51192">
    <property type="entry name" value="HELICASE_ATP_BIND_1"/>
    <property type="match status" value="1"/>
</dbReference>
<organism evidence="9 10">
    <name type="scientific">Heracleum sosnowskyi</name>
    <dbReference type="NCBI Taxonomy" id="360622"/>
    <lineage>
        <taxon>Eukaryota</taxon>
        <taxon>Viridiplantae</taxon>
        <taxon>Streptophyta</taxon>
        <taxon>Embryophyta</taxon>
        <taxon>Tracheophyta</taxon>
        <taxon>Spermatophyta</taxon>
        <taxon>Magnoliopsida</taxon>
        <taxon>eudicotyledons</taxon>
        <taxon>Gunneridae</taxon>
        <taxon>Pentapetalae</taxon>
        <taxon>asterids</taxon>
        <taxon>campanulids</taxon>
        <taxon>Apiales</taxon>
        <taxon>Apiaceae</taxon>
        <taxon>Apioideae</taxon>
        <taxon>apioid superclade</taxon>
        <taxon>Tordylieae</taxon>
        <taxon>Tordyliinae</taxon>
        <taxon>Heracleum</taxon>
    </lineage>
</organism>
<evidence type="ECO:0000313" key="9">
    <source>
        <dbReference type="EMBL" id="KAK1392216.1"/>
    </source>
</evidence>
<protein>
    <recommendedName>
        <fullName evidence="1">RNA helicase</fullName>
        <ecNumber evidence="1">3.6.4.13</ecNumber>
    </recommendedName>
</protein>
<evidence type="ECO:0000256" key="1">
    <source>
        <dbReference type="ARBA" id="ARBA00012552"/>
    </source>
</evidence>
<evidence type="ECO:0000313" key="10">
    <source>
        <dbReference type="Proteomes" id="UP001237642"/>
    </source>
</evidence>
<evidence type="ECO:0000259" key="7">
    <source>
        <dbReference type="PROSITE" id="PS51192"/>
    </source>
</evidence>
<dbReference type="GO" id="GO:0003723">
    <property type="term" value="F:RNA binding"/>
    <property type="evidence" value="ECO:0007669"/>
    <property type="project" value="UniProtKB-KW"/>
</dbReference>
<dbReference type="InterPro" id="IPR014001">
    <property type="entry name" value="Helicase_ATP-bd"/>
</dbReference>
<evidence type="ECO:0000256" key="4">
    <source>
        <dbReference type="ARBA" id="ARBA00022806"/>
    </source>
</evidence>
<dbReference type="InterPro" id="IPR027417">
    <property type="entry name" value="P-loop_NTPase"/>
</dbReference>
<gene>
    <name evidence="9" type="ORF">POM88_011272</name>
</gene>
<dbReference type="Pfam" id="PF00270">
    <property type="entry name" value="DEAD"/>
    <property type="match status" value="1"/>
</dbReference>
<dbReference type="Proteomes" id="UP001237642">
    <property type="component" value="Unassembled WGS sequence"/>
</dbReference>